<reference evidence="1 2" key="1">
    <citation type="journal article" date="2017" name="Environ. Microbiol.">
        <title>Decay of the glycolytic pathway and adaptation to intranuclear parasitism within Enterocytozoonidae microsporidia.</title>
        <authorList>
            <person name="Wiredu Boakye D."/>
            <person name="Jaroenlak P."/>
            <person name="Prachumwat A."/>
            <person name="Williams T.A."/>
            <person name="Bateman K.S."/>
            <person name="Itsathitphaisarn O."/>
            <person name="Sritunyalucksana K."/>
            <person name="Paszkiewicz K.H."/>
            <person name="Moore K.A."/>
            <person name="Stentiford G.D."/>
            <person name="Williams B.A."/>
        </authorList>
    </citation>
    <scope>NUCLEOTIDE SEQUENCE [LARGE SCALE GENOMIC DNA]</scope>
    <source>
        <strain evidence="1 2">GB1</strain>
    </source>
</reference>
<accession>A0A1X0QDV1</accession>
<dbReference type="EMBL" id="LVKB01000004">
    <property type="protein sequence ID" value="ORD97978.1"/>
    <property type="molecule type" value="Genomic_DNA"/>
</dbReference>
<proteinExistence type="predicted"/>
<evidence type="ECO:0000313" key="2">
    <source>
        <dbReference type="Proteomes" id="UP000192356"/>
    </source>
</evidence>
<keyword evidence="2" id="KW-1185">Reference proteome</keyword>
<name>A0A1X0QDV1_9MICR</name>
<dbReference type="AlphaFoldDB" id="A0A1X0QDV1"/>
<sequence>MIFYLIITILSLAIQINNPKKQKLPKNQPIRNLFSKFREIVSSINPFKKSNTELNIKTNNKTIKNTKDVEICLSFIILYWKKLKITENDNLIKISVDEEIKFSKTKIKITIDKESFKTIKLVINMLKNDKKILKDEIITVLDKNNELITYFNKYEERVFVEKRNDEISFNLTNYGNIDYFNKLTEYLKEKEIIQKHEFDNTLCYDSDSIVFKICTPSLDFMLFKWEEGINMIEAEEFKEYFK</sequence>
<organism evidence="1 2">
    <name type="scientific">Hepatospora eriocheir</name>
    <dbReference type="NCBI Taxonomy" id="1081669"/>
    <lineage>
        <taxon>Eukaryota</taxon>
        <taxon>Fungi</taxon>
        <taxon>Fungi incertae sedis</taxon>
        <taxon>Microsporidia</taxon>
        <taxon>Hepatosporidae</taxon>
        <taxon>Hepatospora</taxon>
    </lineage>
</organism>
<dbReference type="VEuPathDB" id="MicrosporidiaDB:A0H76_2639"/>
<gene>
    <name evidence="1" type="ORF">HERIO_158</name>
</gene>
<evidence type="ECO:0000313" key="1">
    <source>
        <dbReference type="EMBL" id="ORD97978.1"/>
    </source>
</evidence>
<dbReference type="Proteomes" id="UP000192356">
    <property type="component" value="Unassembled WGS sequence"/>
</dbReference>
<dbReference type="VEuPathDB" id="MicrosporidiaDB:HERIO_158"/>
<protein>
    <submittedName>
        <fullName evidence="1">Uncharacterized protein</fullName>
    </submittedName>
</protein>
<comment type="caution">
    <text evidence="1">The sequence shown here is derived from an EMBL/GenBank/DDBJ whole genome shotgun (WGS) entry which is preliminary data.</text>
</comment>